<keyword evidence="1" id="KW-0732">Signal</keyword>
<dbReference type="RefSeq" id="WP_046368098.1">
    <property type="nucleotide sequence ID" value="NZ_BBWV01000001.1"/>
</dbReference>
<evidence type="ECO:0008006" key="4">
    <source>
        <dbReference type="Google" id="ProtNLM"/>
    </source>
</evidence>
<dbReference type="STRING" id="1220578.FPE01S_01_14120"/>
<dbReference type="Proteomes" id="UP000033121">
    <property type="component" value="Unassembled WGS sequence"/>
</dbReference>
<protein>
    <recommendedName>
        <fullName evidence="4">Beta-lactamase-inhibitor-like PepSY-like domain-containing protein</fullName>
    </recommendedName>
</protein>
<comment type="caution">
    <text evidence="2">The sequence shown here is derived from an EMBL/GenBank/DDBJ whole genome shotgun (WGS) entry which is preliminary data.</text>
</comment>
<dbReference type="SUPFAM" id="SSF160574">
    <property type="entry name" value="BT0923-like"/>
    <property type="match status" value="1"/>
</dbReference>
<evidence type="ECO:0000313" key="2">
    <source>
        <dbReference type="EMBL" id="GAO42397.1"/>
    </source>
</evidence>
<feature type="chain" id="PRO_5002429942" description="Beta-lactamase-inhibitor-like PepSY-like domain-containing protein" evidence="1">
    <location>
        <begin position="22"/>
        <end position="153"/>
    </location>
</feature>
<reference evidence="2 3" key="1">
    <citation type="submission" date="2015-04" db="EMBL/GenBank/DDBJ databases">
        <title>Whole genome shotgun sequence of Flavihumibacter petaseus NBRC 106054.</title>
        <authorList>
            <person name="Miyazawa S."/>
            <person name="Hosoyama A."/>
            <person name="Hashimoto M."/>
            <person name="Noguchi M."/>
            <person name="Tsuchikane K."/>
            <person name="Ohji S."/>
            <person name="Yamazoe A."/>
            <person name="Ichikawa N."/>
            <person name="Kimura A."/>
            <person name="Fujita N."/>
        </authorList>
    </citation>
    <scope>NUCLEOTIDE SEQUENCE [LARGE SCALE GENOMIC DNA]</scope>
    <source>
        <strain evidence="2 3">NBRC 106054</strain>
    </source>
</reference>
<dbReference type="Gene3D" id="3.10.450.360">
    <property type="match status" value="1"/>
</dbReference>
<dbReference type="EMBL" id="BBWV01000001">
    <property type="protein sequence ID" value="GAO42397.1"/>
    <property type="molecule type" value="Genomic_DNA"/>
</dbReference>
<name>A0A0E9MXH1_9BACT</name>
<organism evidence="2 3">
    <name type="scientific">Flavihumibacter petaseus NBRC 106054</name>
    <dbReference type="NCBI Taxonomy" id="1220578"/>
    <lineage>
        <taxon>Bacteria</taxon>
        <taxon>Pseudomonadati</taxon>
        <taxon>Bacteroidota</taxon>
        <taxon>Chitinophagia</taxon>
        <taxon>Chitinophagales</taxon>
        <taxon>Chitinophagaceae</taxon>
        <taxon>Flavihumibacter</taxon>
    </lineage>
</organism>
<evidence type="ECO:0000313" key="3">
    <source>
        <dbReference type="Proteomes" id="UP000033121"/>
    </source>
</evidence>
<evidence type="ECO:0000256" key="1">
    <source>
        <dbReference type="SAM" id="SignalP"/>
    </source>
</evidence>
<dbReference type="AlphaFoldDB" id="A0A0E9MXH1"/>
<proteinExistence type="predicted"/>
<dbReference type="OrthoDB" id="674838at2"/>
<gene>
    <name evidence="2" type="ORF">FPE01S_01_14120</name>
</gene>
<sequence length="153" mass="17538">MKKSITGVIAIVLLTLSTAFANTNNRNEKKEAVKQRVEKSFKKEFAGAQQATWSKVGAYHKVQFSYNGQVMFAVLNDDGKTMGVYRNILSHQLPINLMTSLKEDYSGYWITELFELVQDNETFYYVHLESADKSITLRSENGSQWSEYQMSNK</sequence>
<keyword evidence="3" id="KW-1185">Reference proteome</keyword>
<accession>A0A0E9MXH1</accession>
<feature type="signal peptide" evidence="1">
    <location>
        <begin position="1"/>
        <end position="21"/>
    </location>
</feature>